<dbReference type="EMBL" id="CP016415">
    <property type="protein sequence ID" value="ANU38343.1"/>
    <property type="molecule type" value="Genomic_DNA"/>
</dbReference>
<dbReference type="InterPro" id="IPR037883">
    <property type="entry name" value="Knr4/Smi1-like_sf"/>
</dbReference>
<organism evidence="2 3">
    <name type="scientific">Vibrio scophthalmi</name>
    <dbReference type="NCBI Taxonomy" id="45658"/>
    <lineage>
        <taxon>Bacteria</taxon>
        <taxon>Pseudomonadati</taxon>
        <taxon>Pseudomonadota</taxon>
        <taxon>Gammaproteobacteria</taxon>
        <taxon>Vibrionales</taxon>
        <taxon>Vibrionaceae</taxon>
        <taxon>Vibrio</taxon>
    </lineage>
</organism>
<dbReference type="PATRIC" id="fig|45658.7.peg.3264"/>
<protein>
    <recommendedName>
        <fullName evidence="1">Knr4/Smi1-like domain-containing protein</fullName>
    </recommendedName>
</protein>
<feature type="domain" description="Knr4/Smi1-like" evidence="1">
    <location>
        <begin position="49"/>
        <end position="195"/>
    </location>
</feature>
<reference evidence="2 3" key="1">
    <citation type="submission" date="2016-07" db="EMBL/GenBank/DDBJ databases">
        <title>Genome sequencing of Vibrio scophthalmi strain VS-05, an isolated from Paralichthys olivaceus.</title>
        <authorList>
            <person name="Han H.-J."/>
        </authorList>
    </citation>
    <scope>NUCLEOTIDE SEQUENCE [LARGE SCALE GENOMIC DNA]</scope>
    <source>
        <strain evidence="2 3">VS-05</strain>
    </source>
</reference>
<sequence length="202" mass="22744">MLVENREKKVIFHGEAAYLVTQNPKLAEMCFIPCQEELDLTFIGELTLTLGQELPALFVEFIQQCGGFDVGRDFSFPCAYRHDDPVKRILEINLPMTFTDGRQTCSYPFHLFEGFLLPGGDGYETSVSVLEMCFGYGEHQDALQGRDWRKLVPFANNDGDVLCLDFNQGGEPSIVYVTYDGVGIYPILPNFTALLLALDYKS</sequence>
<evidence type="ECO:0000313" key="3">
    <source>
        <dbReference type="Proteomes" id="UP000092528"/>
    </source>
</evidence>
<dbReference type="SUPFAM" id="SSF160631">
    <property type="entry name" value="SMI1/KNR4-like"/>
    <property type="match status" value="1"/>
</dbReference>
<dbReference type="InterPro" id="IPR018958">
    <property type="entry name" value="Knr4/Smi1-like_dom"/>
</dbReference>
<gene>
    <name evidence="2" type="ORF">VSVS05_03305</name>
</gene>
<evidence type="ECO:0000313" key="2">
    <source>
        <dbReference type="EMBL" id="ANU38343.1"/>
    </source>
</evidence>
<dbReference type="RefSeq" id="WP_065546216.1">
    <property type="nucleotide sequence ID" value="NZ_CP016415.1"/>
</dbReference>
<evidence type="ECO:0000259" key="1">
    <source>
        <dbReference type="Pfam" id="PF09346"/>
    </source>
</evidence>
<dbReference type="AlphaFoldDB" id="A0A1C7FFX9"/>
<keyword evidence="3" id="KW-1185">Reference proteome</keyword>
<name>A0A1C7FFX9_9VIBR</name>
<dbReference type="Pfam" id="PF09346">
    <property type="entry name" value="SMI1_KNR4"/>
    <property type="match status" value="1"/>
</dbReference>
<accession>A0A1C7FFX9</accession>
<dbReference type="Gene3D" id="3.40.1580.10">
    <property type="entry name" value="SMI1/KNR4-like"/>
    <property type="match status" value="1"/>
</dbReference>
<proteinExistence type="predicted"/>
<dbReference type="Proteomes" id="UP000092528">
    <property type="component" value="Chromosome 2"/>
</dbReference>
<dbReference type="GeneID" id="96874732"/>